<dbReference type="PROSITE" id="PS50043">
    <property type="entry name" value="HTH_LUXR_2"/>
    <property type="match status" value="1"/>
</dbReference>
<sequence length="245" mass="26726">MPEVGMPWSEAETRAMLRVAHRRWYFYALLVVLLMVSIWIGVSGMWMQMPLGARALAIGVAGFWVVVLWQKLRFARDVLADQHRMPNEHVGPVHLLPRQRVGWFAPMSYELCSGSIRASVGSVLPVLDSTTGLYRIRIGAVSRFLVSIAPCIDAPDPKPAPTAPAPSLSPREQALLDLLARGLSDKQIARELGLTPATVRTYNSNLFKKLGIADRDAAATWAARQSGDANLAGRDTTAGPVSNSS</sequence>
<dbReference type="Gene3D" id="1.10.10.10">
    <property type="entry name" value="Winged helix-like DNA-binding domain superfamily/Winged helix DNA-binding domain"/>
    <property type="match status" value="1"/>
</dbReference>
<reference evidence="6 7" key="2">
    <citation type="submission" date="2018-03" db="EMBL/GenBank/DDBJ databases">
        <authorList>
            <person name="Keele B.F."/>
        </authorList>
    </citation>
    <scope>NUCLEOTIDE SEQUENCE [LARGE SCALE GENOMIC DNA]</scope>
    <source>
        <strain evidence="6 7">D13</strain>
    </source>
</reference>
<keyword evidence="2" id="KW-0238">DNA-binding</keyword>
<dbReference type="Pfam" id="PF00196">
    <property type="entry name" value="GerE"/>
    <property type="match status" value="1"/>
</dbReference>
<keyword evidence="4" id="KW-0812">Transmembrane</keyword>
<dbReference type="PANTHER" id="PTHR44688:SF16">
    <property type="entry name" value="DNA-BINDING TRANSCRIPTIONAL ACTIVATOR DEVR_DOSR"/>
    <property type="match status" value="1"/>
</dbReference>
<evidence type="ECO:0000313" key="7">
    <source>
        <dbReference type="Proteomes" id="UP000241074"/>
    </source>
</evidence>
<dbReference type="GO" id="GO:0006355">
    <property type="term" value="P:regulation of DNA-templated transcription"/>
    <property type="evidence" value="ECO:0007669"/>
    <property type="project" value="InterPro"/>
</dbReference>
<dbReference type="EMBL" id="CP027860">
    <property type="protein sequence ID" value="AVP96398.1"/>
    <property type="molecule type" value="Genomic_DNA"/>
</dbReference>
<evidence type="ECO:0000256" key="4">
    <source>
        <dbReference type="SAM" id="Phobius"/>
    </source>
</evidence>
<reference evidence="6 7" key="1">
    <citation type="submission" date="2018-03" db="EMBL/GenBank/DDBJ databases">
        <title>Ahniella affigens gen. nov., sp. nov., a gammaproteobacterium isolated from sandy soil near a stream.</title>
        <authorList>
            <person name="Ko Y."/>
            <person name="Kim J.-H."/>
        </authorList>
    </citation>
    <scope>NUCLEOTIDE SEQUENCE [LARGE SCALE GENOMIC DNA]</scope>
    <source>
        <strain evidence="6 7">D13</strain>
    </source>
</reference>
<dbReference type="InterPro" id="IPR036388">
    <property type="entry name" value="WH-like_DNA-bd_sf"/>
</dbReference>
<evidence type="ECO:0000313" key="6">
    <source>
        <dbReference type="EMBL" id="AVP96398.1"/>
    </source>
</evidence>
<keyword evidence="4" id="KW-0472">Membrane</keyword>
<keyword evidence="3" id="KW-0804">Transcription</keyword>
<feature type="transmembrane region" description="Helical" evidence="4">
    <location>
        <begin position="24"/>
        <end position="45"/>
    </location>
</feature>
<dbReference type="PANTHER" id="PTHR44688">
    <property type="entry name" value="DNA-BINDING TRANSCRIPTIONAL ACTIVATOR DEVR_DOSR"/>
    <property type="match status" value="1"/>
</dbReference>
<evidence type="ECO:0000256" key="2">
    <source>
        <dbReference type="ARBA" id="ARBA00023125"/>
    </source>
</evidence>
<keyword evidence="1" id="KW-0805">Transcription regulation</keyword>
<dbReference type="KEGG" id="xba:C7S18_03960"/>
<evidence type="ECO:0000256" key="1">
    <source>
        <dbReference type="ARBA" id="ARBA00023015"/>
    </source>
</evidence>
<accession>A0A2P1PNI2</accession>
<keyword evidence="7" id="KW-1185">Reference proteome</keyword>
<dbReference type="OrthoDB" id="1123107at2"/>
<dbReference type="AlphaFoldDB" id="A0A2P1PNI2"/>
<feature type="domain" description="HTH luxR-type" evidence="5">
    <location>
        <begin position="161"/>
        <end position="226"/>
    </location>
</feature>
<dbReference type="Proteomes" id="UP000241074">
    <property type="component" value="Chromosome"/>
</dbReference>
<evidence type="ECO:0000259" key="5">
    <source>
        <dbReference type="PROSITE" id="PS50043"/>
    </source>
</evidence>
<name>A0A2P1PNI2_9GAMM</name>
<dbReference type="CDD" id="cd06170">
    <property type="entry name" value="LuxR_C_like"/>
    <property type="match status" value="1"/>
</dbReference>
<feature type="transmembrane region" description="Helical" evidence="4">
    <location>
        <begin position="51"/>
        <end position="69"/>
    </location>
</feature>
<dbReference type="InterPro" id="IPR000792">
    <property type="entry name" value="Tscrpt_reg_LuxR_C"/>
</dbReference>
<protein>
    <recommendedName>
        <fullName evidence="5">HTH luxR-type domain-containing protein</fullName>
    </recommendedName>
</protein>
<dbReference type="GO" id="GO:0003677">
    <property type="term" value="F:DNA binding"/>
    <property type="evidence" value="ECO:0007669"/>
    <property type="project" value="UniProtKB-KW"/>
</dbReference>
<dbReference type="SUPFAM" id="SSF46894">
    <property type="entry name" value="C-terminal effector domain of the bipartite response regulators"/>
    <property type="match status" value="1"/>
</dbReference>
<keyword evidence="4" id="KW-1133">Transmembrane helix</keyword>
<evidence type="ECO:0000256" key="3">
    <source>
        <dbReference type="ARBA" id="ARBA00023163"/>
    </source>
</evidence>
<dbReference type="InterPro" id="IPR016032">
    <property type="entry name" value="Sig_transdc_resp-reg_C-effctor"/>
</dbReference>
<dbReference type="PRINTS" id="PR00038">
    <property type="entry name" value="HTHLUXR"/>
</dbReference>
<gene>
    <name evidence="6" type="ORF">C7S18_03960</name>
</gene>
<dbReference type="SMART" id="SM00421">
    <property type="entry name" value="HTH_LUXR"/>
    <property type="match status" value="1"/>
</dbReference>
<proteinExistence type="predicted"/>
<organism evidence="6 7">
    <name type="scientific">Ahniella affigens</name>
    <dbReference type="NCBI Taxonomy" id="2021234"/>
    <lineage>
        <taxon>Bacteria</taxon>
        <taxon>Pseudomonadati</taxon>
        <taxon>Pseudomonadota</taxon>
        <taxon>Gammaproteobacteria</taxon>
        <taxon>Lysobacterales</taxon>
        <taxon>Rhodanobacteraceae</taxon>
        <taxon>Ahniella</taxon>
    </lineage>
</organism>